<evidence type="ECO:0000313" key="9">
    <source>
        <dbReference type="EMBL" id="MFD1718200.1"/>
    </source>
</evidence>
<feature type="transmembrane region" description="Helical" evidence="8">
    <location>
        <begin position="68"/>
        <end position="94"/>
    </location>
</feature>
<feature type="transmembrane region" description="Helical" evidence="8">
    <location>
        <begin position="212"/>
        <end position="231"/>
    </location>
</feature>
<feature type="transmembrane region" description="Helical" evidence="8">
    <location>
        <begin position="182"/>
        <end position="200"/>
    </location>
</feature>
<evidence type="ECO:0000256" key="2">
    <source>
        <dbReference type="ARBA" id="ARBA00009261"/>
    </source>
</evidence>
<keyword evidence="10" id="KW-1185">Reference proteome</keyword>
<protein>
    <submittedName>
        <fullName evidence="9">Alanine/glycine:cation symporter family protein</fullName>
    </submittedName>
</protein>
<dbReference type="PRINTS" id="PR00175">
    <property type="entry name" value="NAALASMPORT"/>
</dbReference>
<evidence type="ECO:0000256" key="1">
    <source>
        <dbReference type="ARBA" id="ARBA00004651"/>
    </source>
</evidence>
<comment type="similarity">
    <text evidence="2 8">Belongs to the alanine or glycine:cation symporter (AGCS) (TC 2.A.25) family.</text>
</comment>
<feature type="transmembrane region" description="Helical" evidence="8">
    <location>
        <begin position="100"/>
        <end position="123"/>
    </location>
</feature>
<evidence type="ECO:0000256" key="3">
    <source>
        <dbReference type="ARBA" id="ARBA00022448"/>
    </source>
</evidence>
<evidence type="ECO:0000256" key="6">
    <source>
        <dbReference type="ARBA" id="ARBA00022989"/>
    </source>
</evidence>
<dbReference type="EMBL" id="JBHUEE010000005">
    <property type="protein sequence ID" value="MFD1718200.1"/>
    <property type="molecule type" value="Genomic_DNA"/>
</dbReference>
<keyword evidence="5 8" id="KW-0812">Transmembrane</keyword>
<name>A0ABW4L447_9MICO</name>
<dbReference type="Proteomes" id="UP001597277">
    <property type="component" value="Unassembled WGS sequence"/>
</dbReference>
<proteinExistence type="inferred from homology"/>
<keyword evidence="8" id="KW-0769">Symport</keyword>
<dbReference type="Pfam" id="PF01235">
    <property type="entry name" value="Na_Ala_symp"/>
    <property type="match status" value="1"/>
</dbReference>
<dbReference type="RefSeq" id="WP_388006023.1">
    <property type="nucleotide sequence ID" value="NZ_JBHUEE010000005.1"/>
</dbReference>
<feature type="transmembrane region" description="Helical" evidence="8">
    <location>
        <begin position="20"/>
        <end position="37"/>
    </location>
</feature>
<comment type="subcellular location">
    <subcellularLocation>
        <location evidence="1 8">Cell membrane</location>
        <topology evidence="1 8">Multi-pass membrane protein</topology>
    </subcellularLocation>
</comment>
<dbReference type="NCBIfam" id="TIGR00835">
    <property type="entry name" value="agcS"/>
    <property type="match status" value="1"/>
</dbReference>
<evidence type="ECO:0000313" key="10">
    <source>
        <dbReference type="Proteomes" id="UP001597277"/>
    </source>
</evidence>
<reference evidence="10" key="1">
    <citation type="journal article" date="2019" name="Int. J. Syst. Evol. Microbiol.">
        <title>The Global Catalogue of Microorganisms (GCM) 10K type strain sequencing project: providing services to taxonomists for standard genome sequencing and annotation.</title>
        <authorList>
            <consortium name="The Broad Institute Genomics Platform"/>
            <consortium name="The Broad Institute Genome Sequencing Center for Infectious Disease"/>
            <person name="Wu L."/>
            <person name="Ma J."/>
        </authorList>
    </citation>
    <scope>NUCLEOTIDE SEQUENCE [LARGE SCALE GENOMIC DNA]</scope>
    <source>
        <strain evidence="10">JCM 17130</strain>
    </source>
</reference>
<evidence type="ECO:0000256" key="5">
    <source>
        <dbReference type="ARBA" id="ARBA00022692"/>
    </source>
</evidence>
<dbReference type="Gene3D" id="1.20.1740.10">
    <property type="entry name" value="Amino acid/polyamine transporter I"/>
    <property type="match status" value="1"/>
</dbReference>
<evidence type="ECO:0000256" key="4">
    <source>
        <dbReference type="ARBA" id="ARBA00022475"/>
    </source>
</evidence>
<accession>A0ABW4L447</accession>
<dbReference type="PROSITE" id="PS00873">
    <property type="entry name" value="NA_ALANINE_SYMP"/>
    <property type="match status" value="1"/>
</dbReference>
<feature type="transmembrane region" description="Helical" evidence="8">
    <location>
        <begin position="149"/>
        <end position="170"/>
    </location>
</feature>
<evidence type="ECO:0000256" key="7">
    <source>
        <dbReference type="ARBA" id="ARBA00023136"/>
    </source>
</evidence>
<feature type="transmembrane region" description="Helical" evidence="8">
    <location>
        <begin position="349"/>
        <end position="372"/>
    </location>
</feature>
<feature type="transmembrane region" description="Helical" evidence="8">
    <location>
        <begin position="306"/>
        <end position="329"/>
    </location>
</feature>
<dbReference type="PANTHER" id="PTHR30330">
    <property type="entry name" value="AGSS FAMILY TRANSPORTER, SODIUM-ALANINE"/>
    <property type="match status" value="1"/>
</dbReference>
<comment type="caution">
    <text evidence="9">The sequence shown here is derived from an EMBL/GenBank/DDBJ whole genome shotgun (WGS) entry which is preliminary data.</text>
</comment>
<keyword evidence="7 8" id="KW-0472">Membrane</keyword>
<keyword evidence="6 8" id="KW-1133">Transmembrane helix</keyword>
<sequence length="478" mass="49540">MSEFLATFEGRAVAFSDWLYAWVLATALLGVGLYLTVRLRGVQVRHLGRMIRTVVGSRRGAGGGISSFQAFAVGLATRVGIGNVAGVAIALALGGPGAVFWMWVVAAVGMATALSEAILAQVFKERWRDRTFRGGPAFYIRRGLGSRGLAALFAALCVLAMTFGVVMVQANTVSGALAGHGLAPGWSAVALMALAAPVLLGGVRSVARVAEYLVPLMALAYLLLAVIVLVTNATAVPEALTQIIRGAFGLDEALAGTGGGVIAAILNGVRRGLFSNEAGMGTTPNAAGTATVAHPVQQGLMQSLGVFIDTVVVCTATAVVILLAGPAVYTPGVTPESAGASLTQDAVAAALGTWTAWPMTVMIFVLAFSSILGAYAYAQVNLDYLGGGRAQRVLGLVTVATTGLGAILTLTTVWAVSDVLVGLMTVINLVALVRLTPTVARVLRDYERRSDRGAKMQFVAAEHLPRPVRDRLPEDVWG</sequence>
<keyword evidence="4 8" id="KW-1003">Cell membrane</keyword>
<feature type="transmembrane region" description="Helical" evidence="8">
    <location>
        <begin position="393"/>
        <end position="414"/>
    </location>
</feature>
<keyword evidence="3 8" id="KW-0813">Transport</keyword>
<feature type="transmembrane region" description="Helical" evidence="8">
    <location>
        <begin position="243"/>
        <end position="266"/>
    </location>
</feature>
<dbReference type="InterPro" id="IPR001463">
    <property type="entry name" value="Na/Ala_symport"/>
</dbReference>
<dbReference type="PANTHER" id="PTHR30330:SF1">
    <property type="entry name" value="AMINO-ACID CARRIER PROTEIN ALST"/>
    <property type="match status" value="1"/>
</dbReference>
<organism evidence="9 10">
    <name type="scientific">Georgenia deserti</name>
    <dbReference type="NCBI Taxonomy" id="2093781"/>
    <lineage>
        <taxon>Bacteria</taxon>
        <taxon>Bacillati</taxon>
        <taxon>Actinomycetota</taxon>
        <taxon>Actinomycetes</taxon>
        <taxon>Micrococcales</taxon>
        <taxon>Bogoriellaceae</taxon>
        <taxon>Georgenia</taxon>
    </lineage>
</organism>
<evidence type="ECO:0000256" key="8">
    <source>
        <dbReference type="RuleBase" id="RU363064"/>
    </source>
</evidence>
<feature type="transmembrane region" description="Helical" evidence="8">
    <location>
        <begin position="420"/>
        <end position="443"/>
    </location>
</feature>
<gene>
    <name evidence="9" type="ORF">ACFSE6_10155</name>
</gene>